<dbReference type="Proteomes" id="UP001337655">
    <property type="component" value="Unassembled WGS sequence"/>
</dbReference>
<protein>
    <submittedName>
        <fullName evidence="2">Uncharacterized protein</fullName>
    </submittedName>
</protein>
<feature type="compositionally biased region" description="Basic and acidic residues" evidence="1">
    <location>
        <begin position="172"/>
        <end position="195"/>
    </location>
</feature>
<reference evidence="2 3" key="1">
    <citation type="submission" date="2023-08" db="EMBL/GenBank/DDBJ databases">
        <title>Black Yeasts Isolated from many extreme environments.</title>
        <authorList>
            <person name="Coleine C."/>
            <person name="Stajich J.E."/>
            <person name="Selbmann L."/>
        </authorList>
    </citation>
    <scope>NUCLEOTIDE SEQUENCE [LARGE SCALE GENOMIC DNA]</scope>
    <source>
        <strain evidence="2 3">CCFEE 5935</strain>
    </source>
</reference>
<comment type="caution">
    <text evidence="2">The sequence shown here is derived from an EMBL/GenBank/DDBJ whole genome shotgun (WGS) entry which is preliminary data.</text>
</comment>
<dbReference type="GeneID" id="89926211"/>
<gene>
    <name evidence="2" type="ORF">LTR77_004867</name>
</gene>
<sequence length="302" mass="34077">MRQNKNWGGLAQGQDQRGSVGRFGQDRSQRDTSAQIRPVERCDTCHKPGHKWWDDRCTEACIHCGRPGYFRRGTVCRIGEDSGEYHPQAIVQVTEDERRRQIELRTEMRVQGRDIRTQWESFHDFLGIMLALPGPPGSSPTQRPVQGQDNRPILPAYGRRGPQRGSGEAIDGAERREGGGDRQAHQQPAVEREATRNPNACRKRSPPPHLQDKAKKNWQRNKRKELRKWYREQGLEAPAANDQGDKDGDEKMAEATGVQPTESQATEGKPTEGEEVEGEATTPANGEWDELYDTTPPPSARL</sequence>
<dbReference type="AlphaFoldDB" id="A0AAV9PEH1"/>
<feature type="region of interest" description="Disordered" evidence="1">
    <location>
        <begin position="131"/>
        <end position="302"/>
    </location>
</feature>
<feature type="region of interest" description="Disordered" evidence="1">
    <location>
        <begin position="1"/>
        <end position="35"/>
    </location>
</feature>
<dbReference type="EMBL" id="JAVRRT010000007">
    <property type="protein sequence ID" value="KAK5170280.1"/>
    <property type="molecule type" value="Genomic_DNA"/>
</dbReference>
<evidence type="ECO:0000313" key="2">
    <source>
        <dbReference type="EMBL" id="KAK5170280.1"/>
    </source>
</evidence>
<name>A0AAV9PEH1_9PEZI</name>
<proteinExistence type="predicted"/>
<keyword evidence="3" id="KW-1185">Reference proteome</keyword>
<evidence type="ECO:0000313" key="3">
    <source>
        <dbReference type="Proteomes" id="UP001337655"/>
    </source>
</evidence>
<dbReference type="RefSeq" id="XP_064659478.1">
    <property type="nucleotide sequence ID" value="XM_064802117.1"/>
</dbReference>
<evidence type="ECO:0000256" key="1">
    <source>
        <dbReference type="SAM" id="MobiDB-lite"/>
    </source>
</evidence>
<accession>A0AAV9PEH1</accession>
<feature type="compositionally biased region" description="Polar residues" evidence="1">
    <location>
        <begin position="139"/>
        <end position="149"/>
    </location>
</feature>
<feature type="compositionally biased region" description="Basic residues" evidence="1">
    <location>
        <begin position="216"/>
        <end position="226"/>
    </location>
</feature>
<organism evidence="2 3">
    <name type="scientific">Saxophila tyrrhenica</name>
    <dbReference type="NCBI Taxonomy" id="1690608"/>
    <lineage>
        <taxon>Eukaryota</taxon>
        <taxon>Fungi</taxon>
        <taxon>Dikarya</taxon>
        <taxon>Ascomycota</taxon>
        <taxon>Pezizomycotina</taxon>
        <taxon>Dothideomycetes</taxon>
        <taxon>Dothideomycetidae</taxon>
        <taxon>Mycosphaerellales</taxon>
        <taxon>Extremaceae</taxon>
        <taxon>Saxophila</taxon>
    </lineage>
</organism>
<feature type="compositionally biased region" description="Basic and acidic residues" evidence="1">
    <location>
        <begin position="243"/>
        <end position="253"/>
    </location>
</feature>